<organism evidence="2 3">
    <name type="scientific">Flavobacterium terrigena</name>
    <dbReference type="NCBI Taxonomy" id="402734"/>
    <lineage>
        <taxon>Bacteria</taxon>
        <taxon>Pseudomonadati</taxon>
        <taxon>Bacteroidota</taxon>
        <taxon>Flavobacteriia</taxon>
        <taxon>Flavobacteriales</taxon>
        <taxon>Flavobacteriaceae</taxon>
        <taxon>Flavobacterium</taxon>
    </lineage>
</organism>
<dbReference type="EMBL" id="FNYA01000002">
    <property type="protein sequence ID" value="SEI64937.1"/>
    <property type="molecule type" value="Genomic_DNA"/>
</dbReference>
<keyword evidence="1" id="KW-1133">Transmembrane helix</keyword>
<feature type="transmembrane region" description="Helical" evidence="1">
    <location>
        <begin position="86"/>
        <end position="110"/>
    </location>
</feature>
<evidence type="ECO:0000313" key="3">
    <source>
        <dbReference type="Proteomes" id="UP000199702"/>
    </source>
</evidence>
<reference evidence="3" key="1">
    <citation type="submission" date="2016-10" db="EMBL/GenBank/DDBJ databases">
        <authorList>
            <person name="Varghese N."/>
            <person name="Submissions S."/>
        </authorList>
    </citation>
    <scope>NUCLEOTIDE SEQUENCE [LARGE SCALE GENOMIC DNA]</scope>
    <source>
        <strain evidence="3">DSM 17934</strain>
    </source>
</reference>
<keyword evidence="1" id="KW-0472">Membrane</keyword>
<proteinExistence type="predicted"/>
<dbReference type="AlphaFoldDB" id="A0A1H6SJ92"/>
<feature type="transmembrane region" description="Helical" evidence="1">
    <location>
        <begin position="63"/>
        <end position="80"/>
    </location>
</feature>
<dbReference type="Proteomes" id="UP000199702">
    <property type="component" value="Unassembled WGS sequence"/>
</dbReference>
<evidence type="ECO:0000313" key="2">
    <source>
        <dbReference type="EMBL" id="SEI64937.1"/>
    </source>
</evidence>
<keyword evidence="1" id="KW-0812">Transmembrane</keyword>
<keyword evidence="3" id="KW-1185">Reference proteome</keyword>
<gene>
    <name evidence="2" type="ORF">SAMN05660918_1278</name>
</gene>
<sequence>MKTLKYINTFAIGFPITLLLIGIIINDAAGNWIGFALFSTMLTGLIQVLLGLFLLYKNPKNKHLRIYIISVILFFLLWFINAQINYLNIITFILFPIPLILATYLSLIIYKKLYL</sequence>
<dbReference type="STRING" id="402734.SAMN05660918_1278"/>
<dbReference type="OrthoDB" id="1364574at2"/>
<name>A0A1H6SJ92_9FLAO</name>
<dbReference type="RefSeq" id="WP_091309902.1">
    <property type="nucleotide sequence ID" value="NZ_CBCSJU010000002.1"/>
</dbReference>
<accession>A0A1H6SJ92</accession>
<feature type="transmembrane region" description="Helical" evidence="1">
    <location>
        <begin position="32"/>
        <end position="56"/>
    </location>
</feature>
<feature type="transmembrane region" description="Helical" evidence="1">
    <location>
        <begin position="7"/>
        <end position="26"/>
    </location>
</feature>
<protein>
    <submittedName>
        <fullName evidence="2">Uncharacterized protein</fullName>
    </submittedName>
</protein>
<evidence type="ECO:0000256" key="1">
    <source>
        <dbReference type="SAM" id="Phobius"/>
    </source>
</evidence>